<organism evidence="1 2">
    <name type="scientific">Bonamia ostreae</name>
    <dbReference type="NCBI Taxonomy" id="126728"/>
    <lineage>
        <taxon>Eukaryota</taxon>
        <taxon>Sar</taxon>
        <taxon>Rhizaria</taxon>
        <taxon>Endomyxa</taxon>
        <taxon>Ascetosporea</taxon>
        <taxon>Haplosporida</taxon>
        <taxon>Bonamia</taxon>
    </lineage>
</organism>
<gene>
    <name evidence="1" type="ORF">MHBO_001571</name>
</gene>
<dbReference type="InterPro" id="IPR016024">
    <property type="entry name" value="ARM-type_fold"/>
</dbReference>
<dbReference type="Gene3D" id="1.25.40.180">
    <property type="match status" value="1"/>
</dbReference>
<evidence type="ECO:0000313" key="2">
    <source>
        <dbReference type="Proteomes" id="UP001439008"/>
    </source>
</evidence>
<reference evidence="1 2" key="1">
    <citation type="journal article" date="2024" name="BMC Biol.">
        <title>Comparative genomics of Ascetosporea gives new insight into the evolutionary basis for animal parasitism in Rhizaria.</title>
        <authorList>
            <person name="Hiltunen Thoren M."/>
            <person name="Onut-Brannstrom I."/>
            <person name="Alfjorden A."/>
            <person name="Peckova H."/>
            <person name="Swords F."/>
            <person name="Hooper C."/>
            <person name="Holzer A.S."/>
            <person name="Bass D."/>
            <person name="Burki F."/>
        </authorList>
    </citation>
    <scope>NUCLEOTIDE SEQUENCE [LARGE SCALE GENOMIC DNA]</scope>
    <source>
        <strain evidence="1">20-A016</strain>
    </source>
</reference>
<accession>A0ABV2AJE4</accession>
<sequence length="105" mass="12556">MLKEEPDQLAQILRKLSSYMDNRKSLKSDFYSPVNNESSINYSEDYLQIYWENMLKASDSEWQSGVIVSLKKDFVEKFGNSKTHFLDPIFFETSLFVFYKNDYFF</sequence>
<name>A0ABV2AJE4_9EUKA</name>
<keyword evidence="2" id="KW-1185">Reference proteome</keyword>
<evidence type="ECO:0000313" key="1">
    <source>
        <dbReference type="EMBL" id="MES1919806.1"/>
    </source>
</evidence>
<protein>
    <submittedName>
        <fullName evidence="1">Uncharacterized protein</fullName>
    </submittedName>
</protein>
<comment type="caution">
    <text evidence="1">The sequence shown here is derived from an EMBL/GenBank/DDBJ whole genome shotgun (WGS) entry which is preliminary data.</text>
</comment>
<dbReference type="Proteomes" id="UP001439008">
    <property type="component" value="Unassembled WGS sequence"/>
</dbReference>
<dbReference type="SUPFAM" id="SSF48371">
    <property type="entry name" value="ARM repeat"/>
    <property type="match status" value="1"/>
</dbReference>
<dbReference type="EMBL" id="JBDODL010000406">
    <property type="protein sequence ID" value="MES1919806.1"/>
    <property type="molecule type" value="Genomic_DNA"/>
</dbReference>
<proteinExistence type="predicted"/>